<keyword evidence="6" id="KW-0131">Cell cycle</keyword>
<sequence length="163" mass="18718">MTTSNNNQSDMAQTNSVDPSFSDIPSFTDENDGFEYQRISGDTLVSLLKNLPKRFKQLQIIDCRTPAEYKGGHIKGAINCHTYTQNVEARYHKIYKGGTLYVFHCEFSALRGPKALIRFRAEHEKTLPKVPLACFVLDGGYQEFYEKHRQFCMGGYTPEWETM</sequence>
<feature type="domain" description="Rhodanese" evidence="8">
    <location>
        <begin position="54"/>
        <end position="153"/>
    </location>
</feature>
<dbReference type="RefSeq" id="XP_068365254.1">
    <property type="nucleotide sequence ID" value="XM_068491497.1"/>
</dbReference>
<evidence type="ECO:0000256" key="7">
    <source>
        <dbReference type="SAM" id="MobiDB-lite"/>
    </source>
</evidence>
<comment type="similarity">
    <text evidence="1">Belongs to the MPI phosphatase family.</text>
</comment>
<keyword evidence="3" id="KW-0132">Cell division</keyword>
<comment type="caution">
    <text evidence="9">The sequence shown here is derived from an EMBL/GenBank/DDBJ whole genome shotgun (WGS) entry which is preliminary data.</text>
</comment>
<dbReference type="GO" id="GO:0005634">
    <property type="term" value="C:nucleus"/>
    <property type="evidence" value="ECO:0007669"/>
    <property type="project" value="TreeGrafter"/>
</dbReference>
<dbReference type="PRINTS" id="PR00716">
    <property type="entry name" value="MPIPHPHTASE"/>
</dbReference>
<evidence type="ECO:0000256" key="6">
    <source>
        <dbReference type="ARBA" id="ARBA00023306"/>
    </source>
</evidence>
<evidence type="ECO:0000313" key="9">
    <source>
        <dbReference type="EMBL" id="OHT12118.1"/>
    </source>
</evidence>
<dbReference type="GO" id="GO:1902751">
    <property type="term" value="P:positive regulation of cell cycle G2/M phase transition"/>
    <property type="evidence" value="ECO:0007669"/>
    <property type="project" value="InterPro"/>
</dbReference>
<evidence type="ECO:0000313" key="10">
    <source>
        <dbReference type="Proteomes" id="UP000179807"/>
    </source>
</evidence>
<name>A0A1J4KR21_9EUKA</name>
<evidence type="ECO:0000256" key="4">
    <source>
        <dbReference type="ARBA" id="ARBA00022801"/>
    </source>
</evidence>
<dbReference type="SUPFAM" id="SSF52821">
    <property type="entry name" value="Rhodanese/Cell cycle control phosphatase"/>
    <property type="match status" value="1"/>
</dbReference>
<dbReference type="InterPro" id="IPR036873">
    <property type="entry name" value="Rhodanese-like_dom_sf"/>
</dbReference>
<feature type="region of interest" description="Disordered" evidence="7">
    <location>
        <begin position="1"/>
        <end position="23"/>
    </location>
</feature>
<dbReference type="Pfam" id="PF00581">
    <property type="entry name" value="Rhodanese"/>
    <property type="match status" value="1"/>
</dbReference>
<accession>A0A1J4KR21</accession>
<evidence type="ECO:0000259" key="8">
    <source>
        <dbReference type="PROSITE" id="PS50206"/>
    </source>
</evidence>
<evidence type="ECO:0000256" key="5">
    <source>
        <dbReference type="ARBA" id="ARBA00022912"/>
    </source>
</evidence>
<dbReference type="Gene3D" id="3.40.250.10">
    <property type="entry name" value="Rhodanese-like domain"/>
    <property type="match status" value="1"/>
</dbReference>
<reference evidence="9" key="1">
    <citation type="submission" date="2016-10" db="EMBL/GenBank/DDBJ databases">
        <authorList>
            <person name="Benchimol M."/>
            <person name="Almeida L.G."/>
            <person name="Vasconcelos A.T."/>
            <person name="Perreira-Neves A."/>
            <person name="Rosa I.A."/>
            <person name="Tasca T."/>
            <person name="Bogo M.R."/>
            <person name="de Souza W."/>
        </authorList>
    </citation>
    <scope>NUCLEOTIDE SEQUENCE [LARGE SCALE GENOMIC DNA]</scope>
    <source>
        <strain evidence="9">K</strain>
    </source>
</reference>
<gene>
    <name evidence="9" type="ORF">TRFO_03755</name>
</gene>
<dbReference type="Proteomes" id="UP000179807">
    <property type="component" value="Unassembled WGS sequence"/>
</dbReference>
<proteinExistence type="inferred from homology"/>
<dbReference type="GeneID" id="94826201"/>
<dbReference type="EC" id="3.1.3.48" evidence="2"/>
<dbReference type="GO" id="GO:0004725">
    <property type="term" value="F:protein tyrosine phosphatase activity"/>
    <property type="evidence" value="ECO:0007669"/>
    <property type="project" value="UniProtKB-EC"/>
</dbReference>
<dbReference type="GO" id="GO:0051301">
    <property type="term" value="P:cell division"/>
    <property type="evidence" value="ECO:0007669"/>
    <property type="project" value="UniProtKB-KW"/>
</dbReference>
<dbReference type="OrthoDB" id="26523at2759"/>
<keyword evidence="4" id="KW-0378">Hydrolase</keyword>
<dbReference type="AlphaFoldDB" id="A0A1J4KR21"/>
<dbReference type="PROSITE" id="PS50206">
    <property type="entry name" value="RHODANESE_3"/>
    <property type="match status" value="1"/>
</dbReference>
<dbReference type="SMART" id="SM00450">
    <property type="entry name" value="RHOD"/>
    <property type="match status" value="1"/>
</dbReference>
<organism evidence="9 10">
    <name type="scientific">Tritrichomonas foetus</name>
    <dbReference type="NCBI Taxonomy" id="1144522"/>
    <lineage>
        <taxon>Eukaryota</taxon>
        <taxon>Metamonada</taxon>
        <taxon>Parabasalia</taxon>
        <taxon>Tritrichomonadida</taxon>
        <taxon>Tritrichomonadidae</taxon>
        <taxon>Tritrichomonas</taxon>
    </lineage>
</organism>
<dbReference type="GO" id="GO:0005737">
    <property type="term" value="C:cytoplasm"/>
    <property type="evidence" value="ECO:0007669"/>
    <property type="project" value="TreeGrafter"/>
</dbReference>
<evidence type="ECO:0000256" key="3">
    <source>
        <dbReference type="ARBA" id="ARBA00022618"/>
    </source>
</evidence>
<dbReference type="InterPro" id="IPR001763">
    <property type="entry name" value="Rhodanese-like_dom"/>
</dbReference>
<dbReference type="InterPro" id="IPR000751">
    <property type="entry name" value="MPI_Phosphatase"/>
</dbReference>
<keyword evidence="5" id="KW-0904">Protein phosphatase</keyword>
<keyword evidence="10" id="KW-1185">Reference proteome</keyword>
<evidence type="ECO:0000256" key="1">
    <source>
        <dbReference type="ARBA" id="ARBA00011065"/>
    </source>
</evidence>
<dbReference type="PANTHER" id="PTHR10828">
    <property type="entry name" value="M-PHASE INDUCER PHOSPHATASE DUAL SPECIFICITY PHOSPHATASE CDC25"/>
    <property type="match status" value="1"/>
</dbReference>
<dbReference type="VEuPathDB" id="TrichDB:TRFO_03755"/>
<dbReference type="EMBL" id="MLAK01000571">
    <property type="protein sequence ID" value="OHT12118.1"/>
    <property type="molecule type" value="Genomic_DNA"/>
</dbReference>
<evidence type="ECO:0000256" key="2">
    <source>
        <dbReference type="ARBA" id="ARBA00013064"/>
    </source>
</evidence>
<protein>
    <recommendedName>
        <fullName evidence="2">protein-tyrosine-phosphatase</fullName>
        <ecNumber evidence="2">3.1.3.48</ecNumber>
    </recommendedName>
</protein>